<protein>
    <submittedName>
        <fullName evidence="1">Uncharacterized protein</fullName>
    </submittedName>
</protein>
<sequence>MRHGHCPKCSASTVYAAQNGLRLGEHPHAVLMPHTGPGFRGMVQGHNTTGLWQFVCTTCGYLETYVLDPAAIGFIQQRWTPVPQS</sequence>
<evidence type="ECO:0000313" key="1">
    <source>
        <dbReference type="EMBL" id="QLY28668.1"/>
    </source>
</evidence>
<dbReference type="RefSeq" id="WP_181579874.1">
    <property type="nucleotide sequence ID" value="NZ_CP059399.1"/>
</dbReference>
<dbReference type="Proteomes" id="UP000515512">
    <property type="component" value="Chromosome"/>
</dbReference>
<dbReference type="EMBL" id="CP059399">
    <property type="protein sequence ID" value="QLY28668.1"/>
    <property type="molecule type" value="Genomic_DNA"/>
</dbReference>
<proteinExistence type="predicted"/>
<dbReference type="KEGG" id="nhu:H0264_25460"/>
<evidence type="ECO:0000313" key="2">
    <source>
        <dbReference type="Proteomes" id="UP000515512"/>
    </source>
</evidence>
<name>A0A7D6Z7B9_9NOCA</name>
<keyword evidence="2" id="KW-1185">Reference proteome</keyword>
<organism evidence="1 2">
    <name type="scientific">Nocardia huaxiensis</name>
    <dbReference type="NCBI Taxonomy" id="2755382"/>
    <lineage>
        <taxon>Bacteria</taxon>
        <taxon>Bacillati</taxon>
        <taxon>Actinomycetota</taxon>
        <taxon>Actinomycetes</taxon>
        <taxon>Mycobacteriales</taxon>
        <taxon>Nocardiaceae</taxon>
        <taxon>Nocardia</taxon>
    </lineage>
</organism>
<accession>A0A7D6Z7B9</accession>
<gene>
    <name evidence="1" type="ORF">H0264_25460</name>
</gene>
<dbReference type="AlphaFoldDB" id="A0A7D6Z7B9"/>
<reference evidence="1 2" key="1">
    <citation type="submission" date="2020-07" db="EMBL/GenBank/DDBJ databases">
        <authorList>
            <person name="Zhuang K."/>
            <person name="Ran Y."/>
        </authorList>
    </citation>
    <scope>NUCLEOTIDE SEQUENCE [LARGE SCALE GENOMIC DNA]</scope>
    <source>
        <strain evidence="1 2">WCH-YHL-001</strain>
    </source>
</reference>